<dbReference type="RefSeq" id="YP_010738145.1">
    <property type="nucleotide sequence ID" value="NC_073022.1"/>
</dbReference>
<dbReference type="KEGG" id="vg:79578129"/>
<keyword evidence="2" id="KW-1185">Reference proteome</keyword>
<name>A0A7D5JLC3_9CAUD</name>
<dbReference type="Proteomes" id="UP000509192">
    <property type="component" value="Segment"/>
</dbReference>
<organism evidence="1 2">
    <name type="scientific">Hafnia phage yong1</name>
    <dbReference type="NCBI Taxonomy" id="2719181"/>
    <lineage>
        <taxon>Viruses</taxon>
        <taxon>Duplodnaviria</taxon>
        <taxon>Heunggongvirae</taxon>
        <taxon>Uroviricota</taxon>
        <taxon>Caudoviricetes</taxon>
        <taxon>Hafyongvirus</taxon>
        <taxon>Hafyongvirus yong1</taxon>
    </lineage>
</organism>
<proteinExistence type="predicted"/>
<evidence type="ECO:0000313" key="1">
    <source>
        <dbReference type="EMBL" id="QLF80275.1"/>
    </source>
</evidence>
<protein>
    <submittedName>
        <fullName evidence="1">Uncharacterized protein</fullName>
    </submittedName>
</protein>
<reference evidence="1 2" key="1">
    <citation type="submission" date="2020-02" db="EMBL/GenBank/DDBJ databases">
        <authorList>
            <person name="Li D."/>
            <person name="Pan L."/>
            <person name="Qin W."/>
            <person name="Xu L."/>
            <person name="Lin W."/>
            <person name="Yang J."/>
            <person name="Hong B."/>
            <person name="Xu B."/>
        </authorList>
    </citation>
    <scope>NUCLEOTIDE SEQUENCE [LARGE SCALE GENOMIC DNA]</scope>
</reference>
<sequence length="39" mass="4779">MLYGHWLELCWLWSFMVRQKSFLKTIAIKMSLKRCNTNT</sequence>
<dbReference type="EMBL" id="MT135176">
    <property type="protein sequence ID" value="QLF80275.1"/>
    <property type="molecule type" value="Genomic_DNA"/>
</dbReference>
<accession>A0A7D5JLC3</accession>
<dbReference type="GeneID" id="79578129"/>
<evidence type="ECO:0000313" key="2">
    <source>
        <dbReference type="Proteomes" id="UP000509192"/>
    </source>
</evidence>